<dbReference type="InterPro" id="IPR043502">
    <property type="entry name" value="DNA/RNA_pol_sf"/>
</dbReference>
<proteinExistence type="inferred from homology"/>
<protein>
    <submittedName>
        <fullName evidence="6">Protein UmuC</fullName>
    </submittedName>
</protein>
<keyword evidence="2" id="KW-0227">DNA damage</keyword>
<dbReference type="GO" id="GO:0003887">
    <property type="term" value="F:DNA-directed DNA polymerase activity"/>
    <property type="evidence" value="ECO:0007669"/>
    <property type="project" value="TreeGrafter"/>
</dbReference>
<dbReference type="PANTHER" id="PTHR11076">
    <property type="entry name" value="DNA REPAIR POLYMERASE UMUC / TRANSFERASE FAMILY MEMBER"/>
    <property type="match status" value="1"/>
</dbReference>
<dbReference type="GO" id="GO:0003684">
    <property type="term" value="F:damaged DNA binding"/>
    <property type="evidence" value="ECO:0007669"/>
    <property type="project" value="InterPro"/>
</dbReference>
<dbReference type="OrthoDB" id="9808813at2"/>
<gene>
    <name evidence="6" type="ORF">ICHIAU1_17510</name>
</gene>
<keyword evidence="5" id="KW-0742">SOS response</keyword>
<dbReference type="EMBL" id="AP022345">
    <property type="protein sequence ID" value="BBU69468.1"/>
    <property type="molecule type" value="Genomic_DNA"/>
</dbReference>
<dbReference type="GO" id="GO:0009432">
    <property type="term" value="P:SOS response"/>
    <property type="evidence" value="ECO:0007669"/>
    <property type="project" value="UniProtKB-KW"/>
</dbReference>
<keyword evidence="7" id="KW-1185">Reference proteome</keyword>
<dbReference type="GO" id="GO:0042276">
    <property type="term" value="P:error-prone translesion synthesis"/>
    <property type="evidence" value="ECO:0007669"/>
    <property type="project" value="TreeGrafter"/>
</dbReference>
<evidence type="ECO:0000256" key="2">
    <source>
        <dbReference type="ARBA" id="ARBA00022763"/>
    </source>
</evidence>
<dbReference type="Pfam" id="PF00817">
    <property type="entry name" value="IMS"/>
    <property type="match status" value="1"/>
</dbReference>
<dbReference type="RefSeq" id="WP_162049826.1">
    <property type="nucleotide sequence ID" value="NZ_AP019011.1"/>
</dbReference>
<evidence type="ECO:0000256" key="3">
    <source>
        <dbReference type="ARBA" id="ARBA00023199"/>
    </source>
</evidence>
<dbReference type="InterPro" id="IPR001126">
    <property type="entry name" value="UmuC"/>
</dbReference>
<comment type="similarity">
    <text evidence="1">Belongs to the DNA polymerase type-Y family.</text>
</comment>
<evidence type="ECO:0000256" key="4">
    <source>
        <dbReference type="ARBA" id="ARBA00023204"/>
    </source>
</evidence>
<dbReference type="Gene3D" id="3.30.70.270">
    <property type="match status" value="1"/>
</dbReference>
<dbReference type="Gene3D" id="1.10.150.20">
    <property type="entry name" value="5' to 3' exonuclease, C-terminal subdomain"/>
    <property type="match status" value="1"/>
</dbReference>
<dbReference type="PROSITE" id="PS50173">
    <property type="entry name" value="UMUC"/>
    <property type="match status" value="1"/>
</dbReference>
<dbReference type="Pfam" id="PF13438">
    <property type="entry name" value="DUF4113"/>
    <property type="match status" value="1"/>
</dbReference>
<dbReference type="GO" id="GO:0006281">
    <property type="term" value="P:DNA repair"/>
    <property type="evidence" value="ECO:0007669"/>
    <property type="project" value="UniProtKB-KW"/>
</dbReference>
<dbReference type="CDD" id="cd01700">
    <property type="entry name" value="PolY_Pol_V_umuC"/>
    <property type="match status" value="1"/>
</dbReference>
<dbReference type="InterPro" id="IPR017961">
    <property type="entry name" value="DNA_pol_Y-fam_little_finger"/>
</dbReference>
<evidence type="ECO:0000256" key="1">
    <source>
        <dbReference type="ARBA" id="ARBA00010945"/>
    </source>
</evidence>
<dbReference type="SUPFAM" id="SSF56672">
    <property type="entry name" value="DNA/RNA polymerases"/>
    <property type="match status" value="1"/>
</dbReference>
<dbReference type="InterPro" id="IPR043128">
    <property type="entry name" value="Rev_trsase/Diguanyl_cyclase"/>
</dbReference>
<reference evidence="7" key="1">
    <citation type="submission" date="2020-01" db="EMBL/GenBank/DDBJ databases">
        <title>Phosphoaccumulans saitamaens gen. nov., sp. nov., a polyphosphate accumulating bacterium isolated from surface river water.</title>
        <authorList>
            <person name="Watanabe K."/>
            <person name="Suda W."/>
        </authorList>
    </citation>
    <scope>NUCLEOTIDE SEQUENCE [LARGE SCALE GENOMIC DNA]</scope>
    <source>
        <strain evidence="7">ICHIAU1</strain>
    </source>
</reference>
<keyword evidence="4" id="KW-0234">DNA repair</keyword>
<evidence type="ECO:0000313" key="6">
    <source>
        <dbReference type="EMBL" id="BBU69468.1"/>
    </source>
</evidence>
<dbReference type="Gene3D" id="3.30.1490.100">
    <property type="entry name" value="DNA polymerase, Y-family, little finger domain"/>
    <property type="match status" value="1"/>
</dbReference>
<dbReference type="GO" id="GO:0005829">
    <property type="term" value="C:cytosol"/>
    <property type="evidence" value="ECO:0007669"/>
    <property type="project" value="TreeGrafter"/>
</dbReference>
<evidence type="ECO:0000256" key="5">
    <source>
        <dbReference type="ARBA" id="ARBA00023236"/>
    </source>
</evidence>
<accession>A0A679I5Z6</accession>
<sequence length="434" mass="47845">MAPKATRLALVDCNNFYVSCEQVFNPTLRGKPVVVLSNNDGCVVSRSAEARAAGVPMAVPYFKIRQSFEALGGIALSSNYALYADMSDRAMSLMRDMAENQEVYSIDECFLDFSGLTPDQALIQAVQLRKTLWQCLSLPVCVGLGATKTLAKLANEMAKTHKESSGVCNLGDPVSSSQRSQMEAMEVGKVWGIGRRTALSLEKLDIRTVGDLLRAPAQQLRKTHSVNLLRTLAELQGQPCIGFEQTAPARQQIIASRSFGRTVDKEQDLNEALSTFATRAAERLRADGSLATNLQIYVRGNAFDTQHARPDEAITIQLPAPTADTRQLVDAALFGLKRIYRSDHRYKKAGVVLGGIVPVDHYQPDLLTVPHQSNSTMLMRVMDRVNERFGRDALRVASMGVRDKADWHMSCSRRSRRYTTAIEDLPVFSSLGMA</sequence>
<dbReference type="InterPro" id="IPR025188">
    <property type="entry name" value="DUF4113"/>
</dbReference>
<name>A0A679I5Z6_9RHOO</name>
<dbReference type="AlphaFoldDB" id="A0A679I5Z6"/>
<organism evidence="6 7">
    <name type="scientific">Fluviibacter phosphoraccumulans</name>
    <dbReference type="NCBI Taxonomy" id="1751046"/>
    <lineage>
        <taxon>Bacteria</taxon>
        <taxon>Pseudomonadati</taxon>
        <taxon>Pseudomonadota</taxon>
        <taxon>Betaproteobacteria</taxon>
        <taxon>Rhodocyclales</taxon>
        <taxon>Fluviibacteraceae</taxon>
        <taxon>Fluviibacter</taxon>
    </lineage>
</organism>
<dbReference type="InterPro" id="IPR036775">
    <property type="entry name" value="DNA_pol_Y-fam_lit_finger_sf"/>
</dbReference>
<dbReference type="PANTHER" id="PTHR11076:SF34">
    <property type="entry name" value="PROTEIN UMUC"/>
    <property type="match status" value="1"/>
</dbReference>
<dbReference type="Pfam" id="PF11799">
    <property type="entry name" value="IMS_C"/>
    <property type="match status" value="1"/>
</dbReference>
<dbReference type="InterPro" id="IPR050116">
    <property type="entry name" value="DNA_polymerase-Y"/>
</dbReference>
<evidence type="ECO:0000313" key="7">
    <source>
        <dbReference type="Proteomes" id="UP000463961"/>
    </source>
</evidence>
<dbReference type="Gene3D" id="3.40.1170.60">
    <property type="match status" value="1"/>
</dbReference>
<dbReference type="Proteomes" id="UP000463961">
    <property type="component" value="Chromosome"/>
</dbReference>
<keyword evidence="3" id="KW-0741">SOS mutagenesis</keyword>